<sequence length="173" mass="19935">MPNVLNCGKTSHSWCVTQEVLVAEIQINAPRQQIFEYLSVPTQFEKLNVNWYAMIVDVINHESSDPNVLKFTLVEDIPITLFTKRVESEIEMVLVKYESMYEKVTNDTGIYVEVFLDFIENRKDANTTTIKHKITIDGGYLLRKISASITKGVQVKWLEDCKLLFEKTLKAVN</sequence>
<evidence type="ECO:0000313" key="2">
    <source>
        <dbReference type="Proteomes" id="UP001431209"/>
    </source>
</evidence>
<dbReference type="EMBL" id="JAOPGA020000220">
    <property type="protein sequence ID" value="KAL0477702.1"/>
    <property type="molecule type" value="Genomic_DNA"/>
</dbReference>
<accession>A0AAW2YKM8</accession>
<dbReference type="AlphaFoldDB" id="A0AAW2YKM8"/>
<gene>
    <name evidence="1" type="ORF">AKO1_013494</name>
</gene>
<keyword evidence="2" id="KW-1185">Reference proteome</keyword>
<organism evidence="1 2">
    <name type="scientific">Acrasis kona</name>
    <dbReference type="NCBI Taxonomy" id="1008807"/>
    <lineage>
        <taxon>Eukaryota</taxon>
        <taxon>Discoba</taxon>
        <taxon>Heterolobosea</taxon>
        <taxon>Tetramitia</taxon>
        <taxon>Eutetramitia</taxon>
        <taxon>Acrasidae</taxon>
        <taxon>Acrasis</taxon>
    </lineage>
</organism>
<name>A0AAW2YKM8_9EUKA</name>
<reference evidence="1 2" key="1">
    <citation type="submission" date="2024-03" db="EMBL/GenBank/DDBJ databases">
        <title>The Acrasis kona genome and developmental transcriptomes reveal deep origins of eukaryotic multicellular pathways.</title>
        <authorList>
            <person name="Sheikh S."/>
            <person name="Fu C.-J."/>
            <person name="Brown M.W."/>
            <person name="Baldauf S.L."/>
        </authorList>
    </citation>
    <scope>NUCLEOTIDE SEQUENCE [LARGE SCALE GENOMIC DNA]</scope>
    <source>
        <strain evidence="1 2">ATCC MYA-3509</strain>
    </source>
</reference>
<comment type="caution">
    <text evidence="1">The sequence shown here is derived from an EMBL/GenBank/DDBJ whole genome shotgun (WGS) entry which is preliminary data.</text>
</comment>
<protein>
    <submittedName>
        <fullName evidence="1">Uncharacterized protein</fullName>
    </submittedName>
</protein>
<proteinExistence type="predicted"/>
<evidence type="ECO:0000313" key="1">
    <source>
        <dbReference type="EMBL" id="KAL0477702.1"/>
    </source>
</evidence>
<dbReference type="Proteomes" id="UP001431209">
    <property type="component" value="Unassembled WGS sequence"/>
</dbReference>